<dbReference type="STRING" id="644352.J3PBU0"/>
<keyword evidence="2" id="KW-0378">Hydrolase</keyword>
<dbReference type="InterPro" id="IPR029058">
    <property type="entry name" value="AB_hydrolase_fold"/>
</dbReference>
<dbReference type="VEuPathDB" id="FungiDB:GGTG_10961"/>
<evidence type="ECO:0000313" key="8">
    <source>
        <dbReference type="Proteomes" id="UP000006039"/>
    </source>
</evidence>
<reference evidence="6" key="3">
    <citation type="submission" date="2010-09" db="EMBL/GenBank/DDBJ databases">
        <title>Annotation of Gaeumannomyces graminis var. tritici R3-111a-1.</title>
        <authorList>
            <consortium name="The Broad Institute Genome Sequencing Platform"/>
            <person name="Ma L.-J."/>
            <person name="Dead R."/>
            <person name="Young S.K."/>
            <person name="Zeng Q."/>
            <person name="Gargeya S."/>
            <person name="Fitzgerald M."/>
            <person name="Haas B."/>
            <person name="Abouelleil A."/>
            <person name="Alvarado L."/>
            <person name="Arachchi H.M."/>
            <person name="Berlin A."/>
            <person name="Brown A."/>
            <person name="Chapman S.B."/>
            <person name="Chen Z."/>
            <person name="Dunbar C."/>
            <person name="Freedman E."/>
            <person name="Gearin G."/>
            <person name="Gellesch M."/>
            <person name="Goldberg J."/>
            <person name="Griggs A."/>
            <person name="Gujja S."/>
            <person name="Heiman D."/>
            <person name="Howarth C."/>
            <person name="Larson L."/>
            <person name="Lui A."/>
            <person name="MacDonald P.J.P."/>
            <person name="Mehta T."/>
            <person name="Montmayeur A."/>
            <person name="Murphy C."/>
            <person name="Neiman D."/>
            <person name="Pearson M."/>
            <person name="Priest M."/>
            <person name="Roberts A."/>
            <person name="Saif S."/>
            <person name="Shea T."/>
            <person name="Shenoy N."/>
            <person name="Sisk P."/>
            <person name="Stolte C."/>
            <person name="Sykes S."/>
            <person name="Yandava C."/>
            <person name="Wortman J."/>
            <person name="Nusbaum C."/>
            <person name="Birren B."/>
        </authorList>
    </citation>
    <scope>NUCLEOTIDE SEQUENCE</scope>
    <source>
        <strain evidence="6">R3-111a-1</strain>
    </source>
</reference>
<reference evidence="8" key="1">
    <citation type="submission" date="2010-07" db="EMBL/GenBank/DDBJ databases">
        <title>The genome sequence of Gaeumannomyces graminis var. tritici strain R3-111a-1.</title>
        <authorList>
            <consortium name="The Broad Institute Genome Sequencing Platform"/>
            <person name="Ma L.-J."/>
            <person name="Dead R."/>
            <person name="Young S."/>
            <person name="Zeng Q."/>
            <person name="Koehrsen M."/>
            <person name="Alvarado L."/>
            <person name="Berlin A."/>
            <person name="Chapman S.B."/>
            <person name="Chen Z."/>
            <person name="Freedman E."/>
            <person name="Gellesch M."/>
            <person name="Goldberg J."/>
            <person name="Griggs A."/>
            <person name="Gujja S."/>
            <person name="Heilman E.R."/>
            <person name="Heiman D."/>
            <person name="Hepburn T."/>
            <person name="Howarth C."/>
            <person name="Jen D."/>
            <person name="Larson L."/>
            <person name="Mehta T."/>
            <person name="Neiman D."/>
            <person name="Pearson M."/>
            <person name="Roberts A."/>
            <person name="Saif S."/>
            <person name="Shea T."/>
            <person name="Shenoy N."/>
            <person name="Sisk P."/>
            <person name="Stolte C."/>
            <person name="Sykes S."/>
            <person name="Walk T."/>
            <person name="White J."/>
            <person name="Yandava C."/>
            <person name="Haas B."/>
            <person name="Nusbaum C."/>
            <person name="Birren B."/>
        </authorList>
    </citation>
    <scope>NUCLEOTIDE SEQUENCE [LARGE SCALE GENOMIC DNA]</scope>
    <source>
        <strain evidence="8">R3-111a-1</strain>
    </source>
</reference>
<dbReference type="SUPFAM" id="SSF53474">
    <property type="entry name" value="alpha/beta-Hydrolases"/>
    <property type="match status" value="1"/>
</dbReference>
<name>J3PBU0_GAET3</name>
<evidence type="ECO:0000256" key="1">
    <source>
        <dbReference type="ARBA" id="ARBA00013201"/>
    </source>
</evidence>
<evidence type="ECO:0000313" key="7">
    <source>
        <dbReference type="EnsemblFungi" id="EJT71707"/>
    </source>
</evidence>
<dbReference type="AlphaFoldDB" id="J3PBU0"/>
<reference evidence="7" key="4">
    <citation type="journal article" date="2015" name="G3 (Bethesda)">
        <title>Genome sequences of three phytopathogenic species of the Magnaporthaceae family of fungi.</title>
        <authorList>
            <person name="Okagaki L.H."/>
            <person name="Nunes C.C."/>
            <person name="Sailsbery J."/>
            <person name="Clay B."/>
            <person name="Brown D."/>
            <person name="John T."/>
            <person name="Oh Y."/>
            <person name="Young N."/>
            <person name="Fitzgerald M."/>
            <person name="Haas B.J."/>
            <person name="Zeng Q."/>
            <person name="Young S."/>
            <person name="Adiconis X."/>
            <person name="Fan L."/>
            <person name="Levin J.Z."/>
            <person name="Mitchell T.K."/>
            <person name="Okubara P.A."/>
            <person name="Farman M.L."/>
            <person name="Kohn L.M."/>
            <person name="Birren B."/>
            <person name="Ma L.-J."/>
            <person name="Dean R.A."/>
        </authorList>
    </citation>
    <scope>NUCLEOTIDE SEQUENCE</scope>
    <source>
        <strain evidence="7">R3-111a-1</strain>
    </source>
</reference>
<accession>J3PBU0</accession>
<organism evidence="6">
    <name type="scientific">Gaeumannomyces tritici (strain R3-111a-1)</name>
    <name type="common">Wheat and barley take-all root rot fungus</name>
    <name type="synonym">Gaeumannomyces graminis var. tritici</name>
    <dbReference type="NCBI Taxonomy" id="644352"/>
    <lineage>
        <taxon>Eukaryota</taxon>
        <taxon>Fungi</taxon>
        <taxon>Dikarya</taxon>
        <taxon>Ascomycota</taxon>
        <taxon>Pezizomycotina</taxon>
        <taxon>Sordariomycetes</taxon>
        <taxon>Sordariomycetidae</taxon>
        <taxon>Magnaporthales</taxon>
        <taxon>Magnaporthaceae</taxon>
        <taxon>Gaeumannomyces</taxon>
    </lineage>
</organism>
<gene>
    <name evidence="7" type="primary">20351419</name>
    <name evidence="6" type="ORF">GGTG_10961</name>
</gene>
<dbReference type="OrthoDB" id="2363873at2759"/>
<dbReference type="GO" id="GO:0003847">
    <property type="term" value="F:1-alkyl-2-acetylglycerophosphocholine esterase activity"/>
    <property type="evidence" value="ECO:0007669"/>
    <property type="project" value="UniProtKB-EC"/>
</dbReference>
<feature type="chain" id="PRO_5015095198" description="1-alkyl-2-acetylglycerophosphocholine esterase" evidence="5">
    <location>
        <begin position="25"/>
        <end position="409"/>
    </location>
</feature>
<dbReference type="RefSeq" id="XP_009227104.1">
    <property type="nucleotide sequence ID" value="XM_009228840.1"/>
</dbReference>
<dbReference type="EnsemblFungi" id="EJT71707">
    <property type="protein sequence ID" value="EJT71707"/>
    <property type="gene ID" value="GGTG_10961"/>
</dbReference>
<dbReference type="eggNOG" id="ENOG502SQJC">
    <property type="taxonomic scope" value="Eukaryota"/>
</dbReference>
<dbReference type="EMBL" id="GL385400">
    <property type="protein sequence ID" value="EJT71707.1"/>
    <property type="molecule type" value="Genomic_DNA"/>
</dbReference>
<evidence type="ECO:0000256" key="4">
    <source>
        <dbReference type="ARBA" id="ARBA00023098"/>
    </source>
</evidence>
<keyword evidence="4" id="KW-0443">Lipid metabolism</keyword>
<dbReference type="GeneID" id="20351419"/>
<feature type="signal peptide" evidence="5">
    <location>
        <begin position="1"/>
        <end position="24"/>
    </location>
</feature>
<reference evidence="6" key="2">
    <citation type="submission" date="2010-07" db="EMBL/GenBank/DDBJ databases">
        <authorList>
            <consortium name="The Broad Institute Genome Sequencing Platform"/>
            <consortium name="Broad Institute Genome Sequencing Center for Infectious Disease"/>
            <person name="Ma L.-J."/>
            <person name="Dead R."/>
            <person name="Young S."/>
            <person name="Zeng Q."/>
            <person name="Koehrsen M."/>
            <person name="Alvarado L."/>
            <person name="Berlin A."/>
            <person name="Chapman S.B."/>
            <person name="Chen Z."/>
            <person name="Freedman E."/>
            <person name="Gellesch M."/>
            <person name="Goldberg J."/>
            <person name="Griggs A."/>
            <person name="Gujja S."/>
            <person name="Heilman E.R."/>
            <person name="Heiman D."/>
            <person name="Hepburn T."/>
            <person name="Howarth C."/>
            <person name="Jen D."/>
            <person name="Larson L."/>
            <person name="Mehta T."/>
            <person name="Neiman D."/>
            <person name="Pearson M."/>
            <person name="Roberts A."/>
            <person name="Saif S."/>
            <person name="Shea T."/>
            <person name="Shenoy N."/>
            <person name="Sisk P."/>
            <person name="Stolte C."/>
            <person name="Sykes S."/>
            <person name="Walk T."/>
            <person name="White J."/>
            <person name="Yandava C."/>
            <person name="Haas B."/>
            <person name="Nusbaum C."/>
            <person name="Birren B."/>
        </authorList>
    </citation>
    <scope>NUCLEOTIDE SEQUENCE</scope>
    <source>
        <strain evidence="6">R3-111a-1</strain>
    </source>
</reference>
<reference evidence="7" key="5">
    <citation type="submission" date="2018-04" db="UniProtKB">
        <authorList>
            <consortium name="EnsemblFungi"/>
        </authorList>
    </citation>
    <scope>IDENTIFICATION</scope>
    <source>
        <strain evidence="7">R3-111a-1</strain>
    </source>
</reference>
<dbReference type="HOGENOM" id="CLU_026278_0_0_1"/>
<dbReference type="PANTHER" id="PTHR10272:SF0">
    <property type="entry name" value="PLATELET-ACTIVATING FACTOR ACETYLHYDROLASE"/>
    <property type="match status" value="1"/>
</dbReference>
<dbReference type="Proteomes" id="UP000006039">
    <property type="component" value="Unassembled WGS sequence"/>
</dbReference>
<evidence type="ECO:0000256" key="5">
    <source>
        <dbReference type="SAM" id="SignalP"/>
    </source>
</evidence>
<evidence type="ECO:0000313" key="6">
    <source>
        <dbReference type="EMBL" id="EJT71707.1"/>
    </source>
</evidence>
<sequence length="409" mass="43126">MQSTLPSPARLALAALALLSAANAFLQPITPPTGPFHVGVSKHVIPFVNPDDPFAPGNVTTSYLATVYYPTLDKPLCPPVPYLHPDTARIYGGHYGLPLDKLSALTAPALRWGATPAPAAAVAGLTGRNYSTLIWGPGGLGPATEAYTALLSDLASRGYAVVGIDHPYEQPFVWYPNPALPGGGGPWHLGPGLVGTPTDLQPTEAEILQLYAVRLREMLHFTEAGWPALVAQQGWPFATTGMGVAGHSFGGALALDVAGKTGAGLTAAAMNLDGLIYEPAQDARKPQVLFGSYLHVAGDDPAEADVSWSRYSRAQTGWWRRTLVNDYGHSDCSDVALWKELGPNKISNFSVGGILGERAVEITRGFVGAFFDRFVRGIADKKGVLDNPGKVYKEVDLLGGSDGNSSTTA</sequence>
<dbReference type="Gene3D" id="3.40.50.1820">
    <property type="entry name" value="alpha/beta hydrolase"/>
    <property type="match status" value="1"/>
</dbReference>
<dbReference type="EC" id="3.1.1.47" evidence="1"/>
<dbReference type="GO" id="GO:0016042">
    <property type="term" value="P:lipid catabolic process"/>
    <property type="evidence" value="ECO:0007669"/>
    <property type="project" value="UniProtKB-KW"/>
</dbReference>
<evidence type="ECO:0000256" key="2">
    <source>
        <dbReference type="ARBA" id="ARBA00022801"/>
    </source>
</evidence>
<proteinExistence type="predicted"/>
<keyword evidence="3" id="KW-0442">Lipid degradation</keyword>
<keyword evidence="8" id="KW-1185">Reference proteome</keyword>
<protein>
    <recommendedName>
        <fullName evidence="1">1-alkyl-2-acetylglycerophosphocholine esterase</fullName>
        <ecNumber evidence="1">3.1.1.47</ecNumber>
    </recommendedName>
</protein>
<dbReference type="PANTHER" id="PTHR10272">
    <property type="entry name" value="PLATELET-ACTIVATING FACTOR ACETYLHYDROLASE"/>
    <property type="match status" value="1"/>
</dbReference>
<evidence type="ECO:0000256" key="3">
    <source>
        <dbReference type="ARBA" id="ARBA00022963"/>
    </source>
</evidence>
<keyword evidence="5" id="KW-0732">Signal</keyword>